<keyword evidence="2" id="KW-1185">Reference proteome</keyword>
<gene>
    <name evidence="1" type="ORF">PXEA_LOCUS4170</name>
</gene>
<protein>
    <submittedName>
        <fullName evidence="1">Uncharacterized protein</fullName>
    </submittedName>
</protein>
<dbReference type="Proteomes" id="UP000784294">
    <property type="component" value="Unassembled WGS sequence"/>
</dbReference>
<accession>A0A448WFT7</accession>
<comment type="caution">
    <text evidence="1">The sequence shown here is derived from an EMBL/GenBank/DDBJ whole genome shotgun (WGS) entry which is preliminary data.</text>
</comment>
<name>A0A448WFT7_9PLAT</name>
<proteinExistence type="predicted"/>
<sequence length="126" mass="14314">MSTAGCSSVILKLSSNLFMYALAESGESGDPIRSPNICSYMFPLNVKLVVFTVKLISLVKDFLPIRCDSRISSSRSRISSRDVSAFYLPRPLSFYRLIRLGPPISDTFIVLWIHSLPFWLIDFIRF</sequence>
<dbReference type="AlphaFoldDB" id="A0A448WFT7"/>
<reference evidence="1" key="1">
    <citation type="submission" date="2018-11" db="EMBL/GenBank/DDBJ databases">
        <authorList>
            <consortium name="Pathogen Informatics"/>
        </authorList>
    </citation>
    <scope>NUCLEOTIDE SEQUENCE</scope>
</reference>
<dbReference type="EMBL" id="CAAALY010009802">
    <property type="protein sequence ID" value="VEL10730.1"/>
    <property type="molecule type" value="Genomic_DNA"/>
</dbReference>
<evidence type="ECO:0000313" key="1">
    <source>
        <dbReference type="EMBL" id="VEL10730.1"/>
    </source>
</evidence>
<organism evidence="1 2">
    <name type="scientific">Protopolystoma xenopodis</name>
    <dbReference type="NCBI Taxonomy" id="117903"/>
    <lineage>
        <taxon>Eukaryota</taxon>
        <taxon>Metazoa</taxon>
        <taxon>Spiralia</taxon>
        <taxon>Lophotrochozoa</taxon>
        <taxon>Platyhelminthes</taxon>
        <taxon>Monogenea</taxon>
        <taxon>Polyopisthocotylea</taxon>
        <taxon>Polystomatidea</taxon>
        <taxon>Polystomatidae</taxon>
        <taxon>Protopolystoma</taxon>
    </lineage>
</organism>
<evidence type="ECO:0000313" key="2">
    <source>
        <dbReference type="Proteomes" id="UP000784294"/>
    </source>
</evidence>